<dbReference type="PANTHER" id="PTHR42978:SF6">
    <property type="entry name" value="QUORUM-QUENCHING LACTONASE YTNP-RELATED"/>
    <property type="match status" value="1"/>
</dbReference>
<dbReference type="EMBL" id="CAFAAV010000095">
    <property type="protein sequence ID" value="CAB4820622.1"/>
    <property type="molecule type" value="Genomic_DNA"/>
</dbReference>
<dbReference type="InterPro" id="IPR001279">
    <property type="entry name" value="Metallo-B-lactamas"/>
</dbReference>
<dbReference type="EMBL" id="CAEZYF010000007">
    <property type="protein sequence ID" value="CAB4721910.1"/>
    <property type="molecule type" value="Genomic_DNA"/>
</dbReference>
<protein>
    <submittedName>
        <fullName evidence="6">Unannotated protein</fullName>
    </submittedName>
</protein>
<sequence>MQAVRVGDLTVHPLFDGTAFMQQQDWGGSDWGAHQHLLDADGRVRLPIGGFLVRLGDHLVLLDAGVGDTQNEMYDGGLMLQSLAALGFQPTDIDTIVISHLHSDHMGWLERDGQIVFPNATVHVSAADWQHFVHDLGDGRRRANRLLAIESQVQLIHGDDVTILPGLTTRLTPGHTPGHTSMVLSDGDERLIVLGDALHCPAQLTETEWEFVYDVDKALARQTRETLLRAAEAPGTALLPCHFPGMQAARLVPARGVRRWVLG</sequence>
<dbReference type="InterPro" id="IPR051013">
    <property type="entry name" value="MBL_superfamily_lactonases"/>
</dbReference>
<dbReference type="PANTHER" id="PTHR42978">
    <property type="entry name" value="QUORUM-QUENCHING LACTONASE YTNP-RELATED-RELATED"/>
    <property type="match status" value="1"/>
</dbReference>
<gene>
    <name evidence="7" type="ORF">UFOPK2656_01414</name>
    <name evidence="8" type="ORF">UFOPK3099_01361</name>
    <name evidence="9" type="ORF">UFOPK3651_00985</name>
    <name evidence="10" type="ORF">UFOPK3931_00382</name>
    <name evidence="6" type="ORF">UFOPK4189_00840</name>
</gene>
<dbReference type="SUPFAM" id="SSF56281">
    <property type="entry name" value="Metallo-hydrolase/oxidoreductase"/>
    <property type="match status" value="1"/>
</dbReference>
<dbReference type="InterPro" id="IPR036866">
    <property type="entry name" value="RibonucZ/Hydroxyglut_hydro"/>
</dbReference>
<evidence type="ECO:0000313" key="8">
    <source>
        <dbReference type="EMBL" id="CAB4820622.1"/>
    </source>
</evidence>
<dbReference type="CDD" id="cd07720">
    <property type="entry name" value="OPHC2-like_MBL-fold"/>
    <property type="match status" value="1"/>
</dbReference>
<keyword evidence="3" id="KW-0378">Hydrolase</keyword>
<evidence type="ECO:0000313" key="7">
    <source>
        <dbReference type="EMBL" id="CAB4721910.1"/>
    </source>
</evidence>
<reference evidence="6" key="1">
    <citation type="submission" date="2020-05" db="EMBL/GenBank/DDBJ databases">
        <authorList>
            <person name="Chiriac C."/>
            <person name="Salcher M."/>
            <person name="Ghai R."/>
            <person name="Kavagutti S V."/>
        </authorList>
    </citation>
    <scope>NUCLEOTIDE SEQUENCE</scope>
</reference>
<dbReference type="Pfam" id="PF00753">
    <property type="entry name" value="Lactamase_B"/>
    <property type="match status" value="1"/>
</dbReference>
<dbReference type="AlphaFoldDB" id="A0A6J6A983"/>
<evidence type="ECO:0000313" key="6">
    <source>
        <dbReference type="EMBL" id="CAB4363063.1"/>
    </source>
</evidence>
<dbReference type="EMBL" id="CAESGF010000004">
    <property type="protein sequence ID" value="CAB4363063.1"/>
    <property type="molecule type" value="Genomic_DNA"/>
</dbReference>
<evidence type="ECO:0000256" key="4">
    <source>
        <dbReference type="ARBA" id="ARBA00022833"/>
    </source>
</evidence>
<dbReference type="EMBL" id="CAFBMT010000004">
    <property type="protein sequence ID" value="CAB4923083.1"/>
    <property type="molecule type" value="Genomic_DNA"/>
</dbReference>
<evidence type="ECO:0000256" key="3">
    <source>
        <dbReference type="ARBA" id="ARBA00022801"/>
    </source>
</evidence>
<organism evidence="6">
    <name type="scientific">freshwater metagenome</name>
    <dbReference type="NCBI Taxonomy" id="449393"/>
    <lineage>
        <taxon>unclassified sequences</taxon>
        <taxon>metagenomes</taxon>
        <taxon>ecological metagenomes</taxon>
    </lineage>
</organism>
<keyword evidence="2" id="KW-0479">Metal-binding</keyword>
<evidence type="ECO:0000256" key="1">
    <source>
        <dbReference type="ARBA" id="ARBA00007749"/>
    </source>
</evidence>
<keyword evidence="4" id="KW-0862">Zinc</keyword>
<comment type="similarity">
    <text evidence="1">Belongs to the metallo-beta-lactamase superfamily.</text>
</comment>
<evidence type="ECO:0000313" key="10">
    <source>
        <dbReference type="EMBL" id="CAB4974180.1"/>
    </source>
</evidence>
<name>A0A6J6A983_9ZZZZ</name>
<evidence type="ECO:0000259" key="5">
    <source>
        <dbReference type="SMART" id="SM00849"/>
    </source>
</evidence>
<dbReference type="Gene3D" id="3.60.15.10">
    <property type="entry name" value="Ribonuclease Z/Hydroxyacylglutathione hydrolase-like"/>
    <property type="match status" value="1"/>
</dbReference>
<evidence type="ECO:0000256" key="2">
    <source>
        <dbReference type="ARBA" id="ARBA00022723"/>
    </source>
</evidence>
<feature type="domain" description="Metallo-beta-lactamase" evidence="5">
    <location>
        <begin position="47"/>
        <end position="242"/>
    </location>
</feature>
<dbReference type="GO" id="GO:0046872">
    <property type="term" value="F:metal ion binding"/>
    <property type="evidence" value="ECO:0007669"/>
    <property type="project" value="UniProtKB-KW"/>
</dbReference>
<dbReference type="SMART" id="SM00849">
    <property type="entry name" value="Lactamase_B"/>
    <property type="match status" value="1"/>
</dbReference>
<dbReference type="EMBL" id="CAFBOL010000005">
    <property type="protein sequence ID" value="CAB4974180.1"/>
    <property type="molecule type" value="Genomic_DNA"/>
</dbReference>
<dbReference type="GO" id="GO:0016787">
    <property type="term" value="F:hydrolase activity"/>
    <property type="evidence" value="ECO:0007669"/>
    <property type="project" value="UniProtKB-KW"/>
</dbReference>
<evidence type="ECO:0000313" key="9">
    <source>
        <dbReference type="EMBL" id="CAB4923083.1"/>
    </source>
</evidence>
<proteinExistence type="inferred from homology"/>
<accession>A0A6J6A983</accession>